<keyword evidence="2" id="KW-0012">Acyltransferase</keyword>
<dbReference type="SUPFAM" id="SSF55729">
    <property type="entry name" value="Acyl-CoA N-acyltransferases (Nat)"/>
    <property type="match status" value="1"/>
</dbReference>
<reference evidence="2 3" key="1">
    <citation type="submission" date="2024-04" db="EMBL/GenBank/DDBJ databases">
        <title>Methanococcoides sp. LMO-2.</title>
        <authorList>
            <person name="Liang L."/>
        </authorList>
    </citation>
    <scope>NUCLEOTIDE SEQUENCE [LARGE SCALE GENOMIC DNA]</scope>
    <source>
        <strain evidence="2 3">LMO-2</strain>
    </source>
</reference>
<proteinExistence type="predicted"/>
<keyword evidence="3" id="KW-1185">Reference proteome</keyword>
<keyword evidence="2" id="KW-0808">Transferase</keyword>
<feature type="domain" description="BioF2-like acetyltransferase" evidence="1">
    <location>
        <begin position="164"/>
        <end position="293"/>
    </location>
</feature>
<dbReference type="Pfam" id="PF13480">
    <property type="entry name" value="Acetyltransf_6"/>
    <property type="match status" value="1"/>
</dbReference>
<sequence>MSDLEVREIDPSEYGLWDDLVKSSPHGTIFHTSDWLIICRDVLDEDLKIYGCFKNDELVGGCSLFIRNIKGILKIASSTSKLTPYGGLVIKAFPNAKERIRVQETHKIMNSLREFLCDQNFDSMCITLSPNFLDVRPFTWNGWKSAVFYAYYVDLQSNIDENISKNIKRDIRKAREAKINTKRFDDYKIFYDLFSMTFKRQNLKPPVPIEFFRRVFEFIESKKIGYMLVSETETSEVVAAHIRLYDKDKLCAWSAASNPDFRKAGSNTLLYYDEFKKLQGQKYSYMNMMAANTPRFTNFITGFNPKLVPYYSISWNTKKDVVLRRLCNVMK</sequence>
<comment type="caution">
    <text evidence="2">The sequence shown here is derived from an EMBL/GenBank/DDBJ whole genome shotgun (WGS) entry which is preliminary data.</text>
</comment>
<evidence type="ECO:0000313" key="3">
    <source>
        <dbReference type="Proteomes" id="UP001396646"/>
    </source>
</evidence>
<dbReference type="EMBL" id="JBCAUS010000002">
    <property type="protein sequence ID" value="MEL4304425.1"/>
    <property type="molecule type" value="Genomic_DNA"/>
</dbReference>
<gene>
    <name evidence="2" type="ORF">WOA13_01050</name>
</gene>
<protein>
    <submittedName>
        <fullName evidence="2">GNAT family N-acetyltransferase</fullName>
        <ecNumber evidence="2">2.3.1.-</ecNumber>
    </submittedName>
</protein>
<dbReference type="InterPro" id="IPR038740">
    <property type="entry name" value="BioF2-like_GNAT_dom"/>
</dbReference>
<organism evidence="2 3">
    <name type="scientific">Methanococcoides cohabitans</name>
    <dbReference type="NCBI Taxonomy" id="3136559"/>
    <lineage>
        <taxon>Archaea</taxon>
        <taxon>Methanobacteriati</taxon>
        <taxon>Methanobacteriota</taxon>
        <taxon>Stenosarchaea group</taxon>
        <taxon>Methanomicrobia</taxon>
        <taxon>Methanosarcinales</taxon>
        <taxon>Methanosarcinaceae</taxon>
        <taxon>Methanococcoides</taxon>
    </lineage>
</organism>
<dbReference type="InterPro" id="IPR050644">
    <property type="entry name" value="PG_Glycine_Bridge_Synth"/>
</dbReference>
<dbReference type="EC" id="2.3.1.-" evidence="2"/>
<accession>A0ABU9KPW3</accession>
<dbReference type="PANTHER" id="PTHR36174">
    <property type="entry name" value="LIPID II:GLYCINE GLYCYLTRANSFERASE"/>
    <property type="match status" value="1"/>
</dbReference>
<name>A0ABU9KPW3_9EURY</name>
<dbReference type="RefSeq" id="WP_342126149.1">
    <property type="nucleotide sequence ID" value="NZ_JBCAUS010000002.1"/>
</dbReference>
<evidence type="ECO:0000259" key="1">
    <source>
        <dbReference type="Pfam" id="PF13480"/>
    </source>
</evidence>
<dbReference type="GO" id="GO:0016746">
    <property type="term" value="F:acyltransferase activity"/>
    <property type="evidence" value="ECO:0007669"/>
    <property type="project" value="UniProtKB-KW"/>
</dbReference>
<dbReference type="InterPro" id="IPR016181">
    <property type="entry name" value="Acyl_CoA_acyltransferase"/>
</dbReference>
<dbReference type="Proteomes" id="UP001396646">
    <property type="component" value="Unassembled WGS sequence"/>
</dbReference>
<dbReference type="Gene3D" id="3.40.630.30">
    <property type="match status" value="1"/>
</dbReference>
<dbReference type="PANTHER" id="PTHR36174:SF1">
    <property type="entry name" value="LIPID II:GLYCINE GLYCYLTRANSFERASE"/>
    <property type="match status" value="1"/>
</dbReference>
<evidence type="ECO:0000313" key="2">
    <source>
        <dbReference type="EMBL" id="MEL4304425.1"/>
    </source>
</evidence>